<dbReference type="InParanoid" id="S8E5D3"/>
<evidence type="ECO:0000313" key="6">
    <source>
        <dbReference type="Proteomes" id="UP000015241"/>
    </source>
</evidence>
<evidence type="ECO:0008006" key="7">
    <source>
        <dbReference type="Google" id="ProtNLM"/>
    </source>
</evidence>
<dbReference type="eggNOG" id="KOG3290">
    <property type="taxonomic scope" value="Eukaryota"/>
</dbReference>
<sequence length="309" mass="34425">MPAGVRKLEYLTQAQVDQFRTDGYLRLPAFLNTEDVDALLTRSKQLIDGFSLEDHPLTKFTTGEGNHVGDDYFLTSGDKIRYFLEEDAVTDGKLNRPKEKAVNKVGHGLHELDPAFRRVTLENEAMKAVVRDLQVHHDPVALQSMVICKQPHIGGEVGEHNDSTFLYTDPPSAIGFWIALEKCTPENGALSFLPGSHLTAPITKRFVRKPEGGTGFEALVPLAQAPHAPEGKYILEACMPGDMVLIHGSVLHKSEKNLSPYTRYAYTFHMIESPPYARYDEKNWLQPTPETPFPHILDMPNPSVVPIGA</sequence>
<reference evidence="5 6" key="1">
    <citation type="journal article" date="2012" name="Science">
        <title>The Paleozoic origin of enzymatic lignin decomposition reconstructed from 31 fungal genomes.</title>
        <authorList>
            <person name="Floudas D."/>
            <person name="Binder M."/>
            <person name="Riley R."/>
            <person name="Barry K."/>
            <person name="Blanchette R.A."/>
            <person name="Henrissat B."/>
            <person name="Martinez A.T."/>
            <person name="Otillar R."/>
            <person name="Spatafora J.W."/>
            <person name="Yadav J.S."/>
            <person name="Aerts A."/>
            <person name="Benoit I."/>
            <person name="Boyd A."/>
            <person name="Carlson A."/>
            <person name="Copeland A."/>
            <person name="Coutinho P.M."/>
            <person name="de Vries R.P."/>
            <person name="Ferreira P."/>
            <person name="Findley K."/>
            <person name="Foster B."/>
            <person name="Gaskell J."/>
            <person name="Glotzer D."/>
            <person name="Gorecki P."/>
            <person name="Heitman J."/>
            <person name="Hesse C."/>
            <person name="Hori C."/>
            <person name="Igarashi K."/>
            <person name="Jurgens J.A."/>
            <person name="Kallen N."/>
            <person name="Kersten P."/>
            <person name="Kohler A."/>
            <person name="Kuees U."/>
            <person name="Kumar T.K.A."/>
            <person name="Kuo A."/>
            <person name="LaButti K."/>
            <person name="Larrondo L.F."/>
            <person name="Lindquist E."/>
            <person name="Ling A."/>
            <person name="Lombard V."/>
            <person name="Lucas S."/>
            <person name="Lundell T."/>
            <person name="Martin R."/>
            <person name="McLaughlin D.J."/>
            <person name="Morgenstern I."/>
            <person name="Morin E."/>
            <person name="Murat C."/>
            <person name="Nagy L.G."/>
            <person name="Nolan M."/>
            <person name="Ohm R.A."/>
            <person name="Patyshakuliyeva A."/>
            <person name="Rokas A."/>
            <person name="Ruiz-Duenas F.J."/>
            <person name="Sabat G."/>
            <person name="Salamov A."/>
            <person name="Samejima M."/>
            <person name="Schmutz J."/>
            <person name="Slot J.C."/>
            <person name="St John F."/>
            <person name="Stenlid J."/>
            <person name="Sun H."/>
            <person name="Sun S."/>
            <person name="Syed K."/>
            <person name="Tsang A."/>
            <person name="Wiebenga A."/>
            <person name="Young D."/>
            <person name="Pisabarro A."/>
            <person name="Eastwood D.C."/>
            <person name="Martin F."/>
            <person name="Cullen D."/>
            <person name="Grigoriev I.V."/>
            <person name="Hibbett D.S."/>
        </authorList>
    </citation>
    <scope>NUCLEOTIDE SEQUENCE</scope>
    <source>
        <strain evidence="6">FP-58527</strain>
    </source>
</reference>
<evidence type="ECO:0000256" key="3">
    <source>
        <dbReference type="ARBA" id="ARBA00022723"/>
    </source>
</evidence>
<dbReference type="InterPro" id="IPR008775">
    <property type="entry name" value="Phytyl_CoA_dOase-like"/>
</dbReference>
<dbReference type="Pfam" id="PF05721">
    <property type="entry name" value="PhyH"/>
    <property type="match status" value="1"/>
</dbReference>
<comment type="similarity">
    <text evidence="2">Belongs to the PhyH family.</text>
</comment>
<dbReference type="EMBL" id="KE504153">
    <property type="protein sequence ID" value="EPS99912.1"/>
    <property type="molecule type" value="Genomic_DNA"/>
</dbReference>
<dbReference type="HOGENOM" id="CLU_048953_0_0_1"/>
<evidence type="ECO:0000256" key="1">
    <source>
        <dbReference type="ARBA" id="ARBA00001962"/>
    </source>
</evidence>
<keyword evidence="3" id="KW-0479">Metal-binding</keyword>
<keyword evidence="6" id="KW-1185">Reference proteome</keyword>
<dbReference type="OrthoDB" id="445007at2759"/>
<dbReference type="GO" id="GO:0046872">
    <property type="term" value="F:metal ion binding"/>
    <property type="evidence" value="ECO:0007669"/>
    <property type="project" value="UniProtKB-KW"/>
</dbReference>
<name>S8E5D3_FOMSC</name>
<evidence type="ECO:0000313" key="5">
    <source>
        <dbReference type="EMBL" id="EPS99912.1"/>
    </source>
</evidence>
<organism evidence="5 6">
    <name type="scientific">Fomitopsis schrenkii</name>
    <name type="common">Brown rot fungus</name>
    <dbReference type="NCBI Taxonomy" id="2126942"/>
    <lineage>
        <taxon>Eukaryota</taxon>
        <taxon>Fungi</taxon>
        <taxon>Dikarya</taxon>
        <taxon>Basidiomycota</taxon>
        <taxon>Agaricomycotina</taxon>
        <taxon>Agaricomycetes</taxon>
        <taxon>Polyporales</taxon>
        <taxon>Fomitopsis</taxon>
    </lineage>
</organism>
<dbReference type="PANTHER" id="PTHR20883">
    <property type="entry name" value="PHYTANOYL-COA DIOXYGENASE DOMAIN CONTAINING 1"/>
    <property type="match status" value="1"/>
</dbReference>
<dbReference type="PANTHER" id="PTHR20883:SF15">
    <property type="entry name" value="PHYTANOYL-COA DIOXYGENASE DOMAIN-CONTAINING PROTEIN 1"/>
    <property type="match status" value="1"/>
</dbReference>
<dbReference type="STRING" id="743788.S8E5D3"/>
<protein>
    <recommendedName>
        <fullName evidence="7">Phytanoyl-CoA dioxygenase</fullName>
    </recommendedName>
</protein>
<proteinExistence type="inferred from homology"/>
<accession>S8E5D3</accession>
<dbReference type="SUPFAM" id="SSF51197">
    <property type="entry name" value="Clavaminate synthase-like"/>
    <property type="match status" value="1"/>
</dbReference>
<evidence type="ECO:0000256" key="4">
    <source>
        <dbReference type="ARBA" id="ARBA00023004"/>
    </source>
</evidence>
<gene>
    <name evidence="5" type="ORF">FOMPIDRAFT_85701</name>
</gene>
<comment type="cofactor">
    <cofactor evidence="1">
        <name>Fe cation</name>
        <dbReference type="ChEBI" id="CHEBI:24875"/>
    </cofactor>
</comment>
<keyword evidence="4" id="KW-0408">Iron</keyword>
<evidence type="ECO:0000256" key="2">
    <source>
        <dbReference type="ARBA" id="ARBA00005830"/>
    </source>
</evidence>
<dbReference type="Gene3D" id="2.60.120.620">
    <property type="entry name" value="q2cbj1_9rhob like domain"/>
    <property type="match status" value="1"/>
</dbReference>
<dbReference type="AlphaFoldDB" id="S8E5D3"/>
<dbReference type="Proteomes" id="UP000015241">
    <property type="component" value="Unassembled WGS sequence"/>
</dbReference>